<reference evidence="3" key="1">
    <citation type="submission" date="2015-02" db="EMBL/GenBank/DDBJ databases">
        <title>Genome sequencing for Strongylocentrotus purpuratus.</title>
        <authorList>
            <person name="Murali S."/>
            <person name="Liu Y."/>
            <person name="Vee V."/>
            <person name="English A."/>
            <person name="Wang M."/>
            <person name="Skinner E."/>
            <person name="Han Y."/>
            <person name="Muzny D.M."/>
            <person name="Worley K.C."/>
            <person name="Gibbs R.A."/>
        </authorList>
    </citation>
    <scope>NUCLEOTIDE SEQUENCE</scope>
</reference>
<proteinExistence type="predicted"/>
<name>A0A7M7N3U1_STRPU</name>
<reference evidence="2" key="2">
    <citation type="submission" date="2021-01" db="UniProtKB">
        <authorList>
            <consortium name="EnsemblMetazoa"/>
        </authorList>
    </citation>
    <scope>IDENTIFICATION</scope>
</reference>
<keyword evidence="1" id="KW-0175">Coiled coil</keyword>
<evidence type="ECO:0000313" key="2">
    <source>
        <dbReference type="EnsemblMetazoa" id="XP_030830729"/>
    </source>
</evidence>
<dbReference type="EnsemblMetazoa" id="XM_030974869">
    <property type="protein sequence ID" value="XP_030830729"/>
    <property type="gene ID" value="LOC115920017"/>
</dbReference>
<sequence length="398" mass="46144">MLKELDVVNTREEAEERCFFYSGREALDLALGEEGFLVRGWEERFKTFQNFISKIEERATSAGITTKLNLNRDTCQEVLHQCIGSLSALEKRMQNKTSDFKNDIESIRSKLKSYDEKMAEFVKESKDLRTKALVTIDESISRCMAEVSDKMSQTLRINSDNDGFEEDQVHQYAERAILIWYRKILDELQRATDKVCEDYSFYVLASYEKHMSMFPQDTPRAYLLDNQDEQEQPNSIPGSPIPRAAVQRVLSGINVRPVWASFASTRRRLSSVETDAERNALIRGMAAATGVFFMHVRQWIRVSVEQKLERLTTKEKDFLICPPIRVKCREAVEIFCDNADGYYRETCIREVQEVLQTQKAKLEEKHSQMIQLSTDFVNLRAEADQIKCKDNSDDHMTE</sequence>
<dbReference type="AlphaFoldDB" id="A0A7M7N3U1"/>
<keyword evidence="3" id="KW-1185">Reference proteome</keyword>
<evidence type="ECO:0000313" key="3">
    <source>
        <dbReference type="Proteomes" id="UP000007110"/>
    </source>
</evidence>
<accession>A0A7M7N3U1</accession>
<evidence type="ECO:0000256" key="1">
    <source>
        <dbReference type="SAM" id="Coils"/>
    </source>
</evidence>
<dbReference type="GeneID" id="115920017"/>
<dbReference type="Proteomes" id="UP000007110">
    <property type="component" value="Unassembled WGS sequence"/>
</dbReference>
<dbReference type="RefSeq" id="XP_030830729.1">
    <property type="nucleotide sequence ID" value="XM_030974869.1"/>
</dbReference>
<feature type="coiled-coil region" evidence="1">
    <location>
        <begin position="104"/>
        <end position="131"/>
    </location>
</feature>
<dbReference type="InParanoid" id="A0A7M7N3U1"/>
<dbReference type="KEGG" id="spu:115920017"/>
<dbReference type="GO" id="GO:0008053">
    <property type="term" value="P:mitochondrial fusion"/>
    <property type="evidence" value="ECO:0000318"/>
    <property type="project" value="GO_Central"/>
</dbReference>
<protein>
    <submittedName>
        <fullName evidence="2">Uncharacterized protein</fullName>
    </submittedName>
</protein>
<dbReference type="GO" id="GO:0005741">
    <property type="term" value="C:mitochondrial outer membrane"/>
    <property type="evidence" value="ECO:0000318"/>
    <property type="project" value="GO_Central"/>
</dbReference>
<dbReference type="OrthoDB" id="10118764at2759"/>
<organism evidence="2 3">
    <name type="scientific">Strongylocentrotus purpuratus</name>
    <name type="common">Purple sea urchin</name>
    <dbReference type="NCBI Taxonomy" id="7668"/>
    <lineage>
        <taxon>Eukaryota</taxon>
        <taxon>Metazoa</taxon>
        <taxon>Echinodermata</taxon>
        <taxon>Eleutherozoa</taxon>
        <taxon>Echinozoa</taxon>
        <taxon>Echinoidea</taxon>
        <taxon>Euechinoidea</taxon>
        <taxon>Echinacea</taxon>
        <taxon>Camarodonta</taxon>
        <taxon>Echinidea</taxon>
        <taxon>Strongylocentrotidae</taxon>
        <taxon>Strongylocentrotus</taxon>
    </lineage>
</organism>
<dbReference type="GO" id="GO:0051646">
    <property type="term" value="P:mitochondrion localization"/>
    <property type="evidence" value="ECO:0000318"/>
    <property type="project" value="GO_Central"/>
</dbReference>
<dbReference type="GO" id="GO:0003924">
    <property type="term" value="F:GTPase activity"/>
    <property type="evidence" value="ECO:0000318"/>
    <property type="project" value="GO_Central"/>
</dbReference>